<evidence type="ECO:0000313" key="2">
    <source>
        <dbReference type="Proteomes" id="UP001195965"/>
    </source>
</evidence>
<keyword evidence="2" id="KW-1185">Reference proteome</keyword>
<evidence type="ECO:0000313" key="1">
    <source>
        <dbReference type="EMBL" id="XRI72874.1"/>
    </source>
</evidence>
<proteinExistence type="predicted"/>
<dbReference type="Proteomes" id="UP001195965">
    <property type="component" value="Chromosome"/>
</dbReference>
<gene>
    <name evidence="1" type="ORF">HHS34_010520</name>
</gene>
<accession>A0ACD5HDB1</accession>
<reference evidence="1 2" key="1">
    <citation type="journal article" date="2021" name="ISME J.">
        <title>Genomic evolution of the class Acidithiobacillia: deep-branching Proteobacteria living in extreme acidic conditions.</title>
        <authorList>
            <person name="Moya-Beltran A."/>
            <person name="Beard S."/>
            <person name="Rojas-Villalobos C."/>
            <person name="Issotta F."/>
            <person name="Gallardo Y."/>
            <person name="Ulloa R."/>
            <person name="Giaveno A."/>
            <person name="Degli Esposti M."/>
            <person name="Johnson D.B."/>
            <person name="Quatrini R."/>
        </authorList>
    </citation>
    <scope>NUCLEOTIDE SEQUENCE [LARGE SCALE GENOMIC DNA]</scope>
    <source>
        <strain evidence="1 2">GG1-14</strain>
    </source>
</reference>
<organism evidence="1 2">
    <name type="scientific">Acidithiobacillus montserratensis</name>
    <dbReference type="NCBI Taxonomy" id="2729135"/>
    <lineage>
        <taxon>Bacteria</taxon>
        <taxon>Pseudomonadati</taxon>
        <taxon>Pseudomonadota</taxon>
        <taxon>Acidithiobacillia</taxon>
        <taxon>Acidithiobacillales</taxon>
        <taxon>Acidithiobacillaceae</taxon>
        <taxon>Acidithiobacillus</taxon>
    </lineage>
</organism>
<protein>
    <submittedName>
        <fullName evidence="1">Uncharacterized protein</fullName>
    </submittedName>
</protein>
<sequence length="66" mass="7757">MTETVENLVLEHLRAIRNDLTAFRSETRSELSDIKHRLGRVEEQIVGLRRDVVRCPRRHLSVTNAY</sequence>
<name>A0ACD5HDB1_9PROT</name>
<dbReference type="EMBL" id="CP127526">
    <property type="protein sequence ID" value="XRI72874.1"/>
    <property type="molecule type" value="Genomic_DNA"/>
</dbReference>